<name>A0A484N1P4_9ASTE</name>
<organism evidence="1 2">
    <name type="scientific">Cuscuta campestris</name>
    <dbReference type="NCBI Taxonomy" id="132261"/>
    <lineage>
        <taxon>Eukaryota</taxon>
        <taxon>Viridiplantae</taxon>
        <taxon>Streptophyta</taxon>
        <taxon>Embryophyta</taxon>
        <taxon>Tracheophyta</taxon>
        <taxon>Spermatophyta</taxon>
        <taxon>Magnoliopsida</taxon>
        <taxon>eudicotyledons</taxon>
        <taxon>Gunneridae</taxon>
        <taxon>Pentapetalae</taxon>
        <taxon>asterids</taxon>
        <taxon>lamiids</taxon>
        <taxon>Solanales</taxon>
        <taxon>Convolvulaceae</taxon>
        <taxon>Cuscuteae</taxon>
        <taxon>Cuscuta</taxon>
        <taxon>Cuscuta subgen. Grammica</taxon>
        <taxon>Cuscuta sect. Cleistogrammica</taxon>
    </lineage>
</organism>
<reference evidence="1 2" key="1">
    <citation type="submission" date="2018-04" db="EMBL/GenBank/DDBJ databases">
        <authorList>
            <person name="Vogel A."/>
        </authorList>
    </citation>
    <scope>NUCLEOTIDE SEQUENCE [LARGE SCALE GENOMIC DNA]</scope>
</reference>
<proteinExistence type="predicted"/>
<evidence type="ECO:0000313" key="1">
    <source>
        <dbReference type="EMBL" id="VFQ95003.1"/>
    </source>
</evidence>
<evidence type="ECO:0000313" key="2">
    <source>
        <dbReference type="Proteomes" id="UP000595140"/>
    </source>
</evidence>
<keyword evidence="2" id="KW-1185">Reference proteome</keyword>
<protein>
    <submittedName>
        <fullName evidence="1">Uncharacterized protein</fullName>
    </submittedName>
</protein>
<gene>
    <name evidence="1" type="ORF">CCAM_LOCUS36779</name>
</gene>
<dbReference type="EMBL" id="OOIL02005488">
    <property type="protein sequence ID" value="VFQ95003.1"/>
    <property type="molecule type" value="Genomic_DNA"/>
</dbReference>
<sequence length="107" mass="11590">MKVRLHRRRRLVILEEQTGVYNDGDICLKNRPESIAVEAAATLISSSELSSHPQQVEVSRPSLVAVQSPAESFPSIAGEVLLLQVDLSAAVAFQISPAVRQQGRNAS</sequence>
<dbReference type="Proteomes" id="UP000595140">
    <property type="component" value="Unassembled WGS sequence"/>
</dbReference>
<dbReference type="AlphaFoldDB" id="A0A484N1P4"/>
<accession>A0A484N1P4</accession>